<accession>A0A6L2JJE2</accession>
<reference evidence="2" key="1">
    <citation type="journal article" date="2019" name="Sci. Rep.">
        <title>Draft genome of Tanacetum cinerariifolium, the natural source of mosquito coil.</title>
        <authorList>
            <person name="Yamashiro T."/>
            <person name="Shiraishi A."/>
            <person name="Satake H."/>
            <person name="Nakayama K."/>
        </authorList>
    </citation>
    <scope>NUCLEOTIDE SEQUENCE</scope>
</reference>
<evidence type="ECO:0008006" key="3">
    <source>
        <dbReference type="Google" id="ProtNLM"/>
    </source>
</evidence>
<dbReference type="AlphaFoldDB" id="A0A6L2JJE2"/>
<gene>
    <name evidence="2" type="ORF">Tci_009121</name>
</gene>
<feature type="region of interest" description="Disordered" evidence="1">
    <location>
        <begin position="116"/>
        <end position="143"/>
    </location>
</feature>
<protein>
    <recommendedName>
        <fullName evidence="3">Retrovirus-related Pol polyprotein from transposon TNT 1-94</fullName>
    </recommendedName>
</protein>
<comment type="caution">
    <text evidence="2">The sequence shown here is derived from an EMBL/GenBank/DDBJ whole genome shotgun (WGS) entry which is preliminary data.</text>
</comment>
<organism evidence="2">
    <name type="scientific">Tanacetum cinerariifolium</name>
    <name type="common">Dalmatian daisy</name>
    <name type="synonym">Chrysanthemum cinerariifolium</name>
    <dbReference type="NCBI Taxonomy" id="118510"/>
    <lineage>
        <taxon>Eukaryota</taxon>
        <taxon>Viridiplantae</taxon>
        <taxon>Streptophyta</taxon>
        <taxon>Embryophyta</taxon>
        <taxon>Tracheophyta</taxon>
        <taxon>Spermatophyta</taxon>
        <taxon>Magnoliopsida</taxon>
        <taxon>eudicotyledons</taxon>
        <taxon>Gunneridae</taxon>
        <taxon>Pentapetalae</taxon>
        <taxon>asterids</taxon>
        <taxon>campanulids</taxon>
        <taxon>Asterales</taxon>
        <taxon>Asteraceae</taxon>
        <taxon>Asteroideae</taxon>
        <taxon>Anthemideae</taxon>
        <taxon>Anthemidinae</taxon>
        <taxon>Tanacetum</taxon>
    </lineage>
</organism>
<name>A0A6L2JJE2_TANCI</name>
<dbReference type="EMBL" id="BKCJ010000892">
    <property type="protein sequence ID" value="GEU37143.1"/>
    <property type="molecule type" value="Genomic_DNA"/>
</dbReference>
<feature type="compositionally biased region" description="Polar residues" evidence="1">
    <location>
        <begin position="123"/>
        <end position="143"/>
    </location>
</feature>
<evidence type="ECO:0000313" key="2">
    <source>
        <dbReference type="EMBL" id="GEU37143.1"/>
    </source>
</evidence>
<sequence length="484" mass="55105">MVLNPHRGYFRRRYSREIRAKGTLKKSCLPPRWRVDIDYDRLIWEDIINKLNKKTREKLSFILDDPVAFKAPKNTLKAKKKDIQGTTPEAKSGGKKNQILFLYNHPQSKIEAAKGVPSLKGDTGSQTSHSVKETQSSSAKDTNQSQPLAFIHVVAGMHKEASKASIAEADPGKLILMIQYLNNKVLLKELKPFHLIIYLQEIKYAKEEFNTSLDLSSSDETKKEIKLEDLSKLVPNLDVDFMDLDLPKDDQPIIVEDEEEKEELPTEFLPIPGQVSLVKAKIKTLEALPILLSKSSPQPDGELIKKDKGKKAMSLKDAKEEAKADMAKQEVELGKEELVDLLGIDVVKGFYKAKLQYIGRIELMKSSLTLKPVIYTLVNGKRSTKKFKSSVQYEDHLARIVVNEPCLGMIMFNSVQRQDFVTIENFGDFLNKMLYTVLEIFFRLHQGPRLDDHASTFSSLLLVEVDKRNLNPLKQMRAIEQLRQ</sequence>
<proteinExistence type="predicted"/>
<evidence type="ECO:0000256" key="1">
    <source>
        <dbReference type="SAM" id="MobiDB-lite"/>
    </source>
</evidence>